<comment type="caution">
    <text evidence="2">The sequence shown here is derived from an EMBL/GenBank/DDBJ whole genome shotgun (WGS) entry which is preliminary data.</text>
</comment>
<protein>
    <submittedName>
        <fullName evidence="2">Uncharacterized protein</fullName>
    </submittedName>
</protein>
<organism evidence="2 3">
    <name type="scientific">Calicophoron daubneyi</name>
    <name type="common">Rumen fluke</name>
    <name type="synonym">Paramphistomum daubneyi</name>
    <dbReference type="NCBI Taxonomy" id="300641"/>
    <lineage>
        <taxon>Eukaryota</taxon>
        <taxon>Metazoa</taxon>
        <taxon>Spiralia</taxon>
        <taxon>Lophotrochozoa</taxon>
        <taxon>Platyhelminthes</taxon>
        <taxon>Trematoda</taxon>
        <taxon>Digenea</taxon>
        <taxon>Plagiorchiida</taxon>
        <taxon>Pronocephalata</taxon>
        <taxon>Paramphistomoidea</taxon>
        <taxon>Paramphistomidae</taxon>
        <taxon>Calicophoron</taxon>
    </lineage>
</organism>
<feature type="compositionally biased region" description="Polar residues" evidence="1">
    <location>
        <begin position="208"/>
        <end position="223"/>
    </location>
</feature>
<evidence type="ECO:0000313" key="2">
    <source>
        <dbReference type="EMBL" id="CAL5137451.1"/>
    </source>
</evidence>
<proteinExistence type="predicted"/>
<feature type="compositionally biased region" description="Low complexity" evidence="1">
    <location>
        <begin position="195"/>
        <end position="207"/>
    </location>
</feature>
<evidence type="ECO:0000256" key="1">
    <source>
        <dbReference type="SAM" id="MobiDB-lite"/>
    </source>
</evidence>
<name>A0AAV2TKU9_CALDB</name>
<dbReference type="AlphaFoldDB" id="A0AAV2TKU9"/>
<evidence type="ECO:0000313" key="3">
    <source>
        <dbReference type="Proteomes" id="UP001497525"/>
    </source>
</evidence>
<gene>
    <name evidence="2" type="ORF">CDAUBV1_LOCUS11762</name>
</gene>
<accession>A0AAV2TKU9</accession>
<sequence>MPLIELNIPSSKPGPPYELYSWNVNGGLNDVTYDKLVKKLQEILQTSSAKLTFSWFDGIDFRVISNNVQLQDAAKKMLSDENLGRRIRINVYVSGEHSSVANTDGTAKCPLPSESAPLSDDWVILPRNRYESGDTDVRGKPTDVLGVDQNTGGTDHFGSKHTPQWCHPPPPPQCPSAAFPFPADYPDPPTYEEIFGPSFPSPSVVPGRTNQSENNRLTEQRQPADNLRRRPTQESPRICCDSRSLAVLQRLRALGYTQDDSYLIAHIKFLKGDLKKITRVLGSCKNSEQP</sequence>
<reference evidence="2" key="1">
    <citation type="submission" date="2024-06" db="EMBL/GenBank/DDBJ databases">
        <authorList>
            <person name="Liu X."/>
            <person name="Lenzi L."/>
            <person name="Haldenby T S."/>
            <person name="Uol C."/>
        </authorList>
    </citation>
    <scope>NUCLEOTIDE SEQUENCE</scope>
</reference>
<dbReference type="EMBL" id="CAXLJL010000390">
    <property type="protein sequence ID" value="CAL5137451.1"/>
    <property type="molecule type" value="Genomic_DNA"/>
</dbReference>
<feature type="region of interest" description="Disordered" evidence="1">
    <location>
        <begin position="194"/>
        <end position="236"/>
    </location>
</feature>
<dbReference type="Proteomes" id="UP001497525">
    <property type="component" value="Unassembled WGS sequence"/>
</dbReference>